<keyword evidence="3" id="KW-1185">Reference proteome</keyword>
<dbReference type="InterPro" id="IPR011991">
    <property type="entry name" value="ArsR-like_HTH"/>
</dbReference>
<dbReference type="InterPro" id="IPR000835">
    <property type="entry name" value="HTH_MarR-typ"/>
</dbReference>
<dbReference type="PROSITE" id="PS50995">
    <property type="entry name" value="HTH_MARR_2"/>
    <property type="match status" value="1"/>
</dbReference>
<gene>
    <name evidence="2" type="ORF">MXD59_04680</name>
</gene>
<dbReference type="Proteomes" id="UP001201873">
    <property type="component" value="Unassembled WGS sequence"/>
</dbReference>
<dbReference type="PRINTS" id="PR00598">
    <property type="entry name" value="HTHMARR"/>
</dbReference>
<dbReference type="SMART" id="SM00347">
    <property type="entry name" value="HTH_MARR"/>
    <property type="match status" value="1"/>
</dbReference>
<dbReference type="Gene3D" id="1.10.10.10">
    <property type="entry name" value="Winged helix-like DNA-binding domain superfamily/Winged helix DNA-binding domain"/>
    <property type="match status" value="1"/>
</dbReference>
<name>A0ABT0JU58_9ACTN</name>
<dbReference type="InterPro" id="IPR036390">
    <property type="entry name" value="WH_DNA-bd_sf"/>
</dbReference>
<feature type="domain" description="HTH marR-type" evidence="1">
    <location>
        <begin position="7"/>
        <end position="140"/>
    </location>
</feature>
<dbReference type="PANTHER" id="PTHR33164:SF57">
    <property type="entry name" value="MARR-FAMILY TRANSCRIPTIONAL REGULATOR"/>
    <property type="match status" value="1"/>
</dbReference>
<dbReference type="EMBL" id="JALKFT010000003">
    <property type="protein sequence ID" value="MCK9875085.1"/>
    <property type="molecule type" value="Genomic_DNA"/>
</dbReference>
<dbReference type="RefSeq" id="WP_248823571.1">
    <property type="nucleotide sequence ID" value="NZ_JALKFT010000003.1"/>
</dbReference>
<evidence type="ECO:0000313" key="3">
    <source>
        <dbReference type="Proteomes" id="UP001201873"/>
    </source>
</evidence>
<evidence type="ECO:0000313" key="2">
    <source>
        <dbReference type="EMBL" id="MCK9875085.1"/>
    </source>
</evidence>
<dbReference type="PANTHER" id="PTHR33164">
    <property type="entry name" value="TRANSCRIPTIONAL REGULATOR, MARR FAMILY"/>
    <property type="match status" value="1"/>
</dbReference>
<evidence type="ECO:0000259" key="1">
    <source>
        <dbReference type="PROSITE" id="PS50995"/>
    </source>
</evidence>
<sequence>MPPPDTGDEVVDLVLAAGHRVRTAVDEALRAGVGLTLRRFKILTLLAETGPCRLRDLADAVRVAPRTMTATVDELESAGLIERRAHPHDRRAVLVALTSAGRLTLDEGRRHRSETVTGITRHLDAAQRAQLAELLTSLVSSAAPARMPGAANDGLP</sequence>
<organism evidence="2 3">
    <name type="scientific">Frankia umida</name>
    <dbReference type="NCBI Taxonomy" id="573489"/>
    <lineage>
        <taxon>Bacteria</taxon>
        <taxon>Bacillati</taxon>
        <taxon>Actinomycetota</taxon>
        <taxon>Actinomycetes</taxon>
        <taxon>Frankiales</taxon>
        <taxon>Frankiaceae</taxon>
        <taxon>Frankia</taxon>
    </lineage>
</organism>
<comment type="caution">
    <text evidence="2">The sequence shown here is derived from an EMBL/GenBank/DDBJ whole genome shotgun (WGS) entry which is preliminary data.</text>
</comment>
<dbReference type="InterPro" id="IPR039422">
    <property type="entry name" value="MarR/SlyA-like"/>
</dbReference>
<reference evidence="2 3" key="1">
    <citation type="submission" date="2022-04" db="EMBL/GenBank/DDBJ databases">
        <title>Genome diversity in the genus Frankia.</title>
        <authorList>
            <person name="Carlos-Shanley C."/>
            <person name="Hahn D."/>
        </authorList>
    </citation>
    <scope>NUCLEOTIDE SEQUENCE [LARGE SCALE GENOMIC DNA]</scope>
    <source>
        <strain evidence="2 3">Ag45/Mut15</strain>
    </source>
</reference>
<proteinExistence type="predicted"/>
<dbReference type="Pfam" id="PF01047">
    <property type="entry name" value="MarR"/>
    <property type="match status" value="1"/>
</dbReference>
<dbReference type="SUPFAM" id="SSF46785">
    <property type="entry name" value="Winged helix' DNA-binding domain"/>
    <property type="match status" value="1"/>
</dbReference>
<protein>
    <submittedName>
        <fullName evidence="2">MarR family transcriptional regulator</fullName>
    </submittedName>
</protein>
<accession>A0ABT0JU58</accession>
<dbReference type="CDD" id="cd00090">
    <property type="entry name" value="HTH_ARSR"/>
    <property type="match status" value="1"/>
</dbReference>
<dbReference type="InterPro" id="IPR036388">
    <property type="entry name" value="WH-like_DNA-bd_sf"/>
</dbReference>